<sequence>MQTVNLNMLPLQARVELIDFYEFLLNKYAPFKAFLAKKELTEDVPTKPLRLGSLAVELFGTTAGIDLDLPRHPPHKPLELGQ</sequence>
<comment type="caution">
    <text evidence="1">The sequence shown here is derived from an EMBL/GenBank/DDBJ whole genome shotgun (WGS) entry which is preliminary data.</text>
</comment>
<organism evidence="1 2">
    <name type="scientific">Candidatus Thiomargarita nelsonii</name>
    <dbReference type="NCBI Taxonomy" id="1003181"/>
    <lineage>
        <taxon>Bacteria</taxon>
        <taxon>Pseudomonadati</taxon>
        <taxon>Pseudomonadota</taxon>
        <taxon>Gammaproteobacteria</taxon>
        <taxon>Thiotrichales</taxon>
        <taxon>Thiotrichaceae</taxon>
        <taxon>Thiomargarita</taxon>
    </lineage>
</organism>
<proteinExistence type="predicted"/>
<keyword evidence="2" id="KW-1185">Reference proteome</keyword>
<dbReference type="EMBL" id="JSZA02000064">
    <property type="protein sequence ID" value="KHD04929.1"/>
    <property type="molecule type" value="Genomic_DNA"/>
</dbReference>
<evidence type="ECO:0000313" key="1">
    <source>
        <dbReference type="EMBL" id="KHD04929.1"/>
    </source>
</evidence>
<reference evidence="1 2" key="1">
    <citation type="journal article" date="2016" name="Front. Microbiol.">
        <title>Single-Cell (Meta-)Genomics of a Dimorphic Candidatus Thiomargarita nelsonii Reveals Genomic Plasticity.</title>
        <authorList>
            <person name="Flood B.E."/>
            <person name="Fliss P."/>
            <person name="Jones D.S."/>
            <person name="Dick G.J."/>
            <person name="Jain S."/>
            <person name="Kaster A.K."/>
            <person name="Winkel M."/>
            <person name="Mussmann M."/>
            <person name="Bailey J."/>
        </authorList>
    </citation>
    <scope>NUCLEOTIDE SEQUENCE [LARGE SCALE GENOMIC DNA]</scope>
    <source>
        <strain evidence="1">Hydrate Ridge</strain>
    </source>
</reference>
<accession>A0A0A6P3M9</accession>
<dbReference type="Proteomes" id="UP000030428">
    <property type="component" value="Unassembled WGS sequence"/>
</dbReference>
<gene>
    <name evidence="1" type="ORF">PN36_16860</name>
</gene>
<dbReference type="AlphaFoldDB" id="A0A0A6P3M9"/>
<name>A0A0A6P3M9_9GAMM</name>
<evidence type="ECO:0008006" key="3">
    <source>
        <dbReference type="Google" id="ProtNLM"/>
    </source>
</evidence>
<evidence type="ECO:0000313" key="2">
    <source>
        <dbReference type="Proteomes" id="UP000030428"/>
    </source>
</evidence>
<protein>
    <recommendedName>
        <fullName evidence="3">DUF2281 domain-containing protein</fullName>
    </recommendedName>
</protein>